<dbReference type="Proteomes" id="UP000501891">
    <property type="component" value="Chromosome"/>
</dbReference>
<dbReference type="InterPro" id="IPR036249">
    <property type="entry name" value="Thioredoxin-like_sf"/>
</dbReference>
<evidence type="ECO:0000256" key="2">
    <source>
        <dbReference type="ARBA" id="ARBA00022559"/>
    </source>
</evidence>
<dbReference type="SUPFAM" id="SSF52833">
    <property type="entry name" value="Thioredoxin-like"/>
    <property type="match status" value="1"/>
</dbReference>
<keyword evidence="6" id="KW-0732">Signal</keyword>
<evidence type="ECO:0000313" key="7">
    <source>
        <dbReference type="EMBL" id="QJE72639.1"/>
    </source>
</evidence>
<keyword evidence="3 5" id="KW-0560">Oxidoreductase</keyword>
<comment type="similarity">
    <text evidence="1 5">Belongs to the glutathione peroxidase family.</text>
</comment>
<dbReference type="AlphaFoldDB" id="A0A858R576"/>
<dbReference type="PANTHER" id="PTHR11592:SF78">
    <property type="entry name" value="GLUTATHIONE PEROXIDASE"/>
    <property type="match status" value="1"/>
</dbReference>
<evidence type="ECO:0000256" key="1">
    <source>
        <dbReference type="ARBA" id="ARBA00006926"/>
    </source>
</evidence>
<feature type="active site" evidence="4">
    <location>
        <position position="57"/>
    </location>
</feature>
<organism evidence="7 8">
    <name type="scientific">Aerophototrophica crusticola</name>
    <dbReference type="NCBI Taxonomy" id="1709002"/>
    <lineage>
        <taxon>Bacteria</taxon>
        <taxon>Pseudomonadati</taxon>
        <taxon>Pseudomonadota</taxon>
        <taxon>Alphaproteobacteria</taxon>
        <taxon>Rhodospirillales</taxon>
        <taxon>Rhodospirillaceae</taxon>
        <taxon>Aerophototrophica</taxon>
    </lineage>
</organism>
<evidence type="ECO:0000256" key="4">
    <source>
        <dbReference type="PIRSR" id="PIRSR000303-1"/>
    </source>
</evidence>
<dbReference type="Gene3D" id="3.40.30.10">
    <property type="entry name" value="Glutaredoxin"/>
    <property type="match status" value="1"/>
</dbReference>
<dbReference type="InterPro" id="IPR029759">
    <property type="entry name" value="GPX_AS"/>
</dbReference>
<evidence type="ECO:0000256" key="5">
    <source>
        <dbReference type="RuleBase" id="RU000499"/>
    </source>
</evidence>
<dbReference type="KEGG" id="acru:HHL28_05565"/>
<evidence type="ECO:0000313" key="8">
    <source>
        <dbReference type="Proteomes" id="UP000501891"/>
    </source>
</evidence>
<dbReference type="PANTHER" id="PTHR11592">
    <property type="entry name" value="GLUTATHIONE PEROXIDASE"/>
    <property type="match status" value="1"/>
</dbReference>
<dbReference type="CDD" id="cd00340">
    <property type="entry name" value="GSH_Peroxidase"/>
    <property type="match status" value="1"/>
</dbReference>
<dbReference type="GO" id="GO:0034599">
    <property type="term" value="P:cellular response to oxidative stress"/>
    <property type="evidence" value="ECO:0007669"/>
    <property type="project" value="TreeGrafter"/>
</dbReference>
<proteinExistence type="inferred from homology"/>
<keyword evidence="8" id="KW-1185">Reference proteome</keyword>
<name>A0A858R576_9PROT</name>
<evidence type="ECO:0000256" key="6">
    <source>
        <dbReference type="SAM" id="SignalP"/>
    </source>
</evidence>
<gene>
    <name evidence="7" type="ORF">HHL28_05565</name>
</gene>
<protein>
    <recommendedName>
        <fullName evidence="5">Glutathione peroxidase</fullName>
    </recommendedName>
</protein>
<dbReference type="Pfam" id="PF00255">
    <property type="entry name" value="GSHPx"/>
    <property type="match status" value="1"/>
</dbReference>
<dbReference type="EMBL" id="CP051775">
    <property type="protein sequence ID" value="QJE72639.1"/>
    <property type="molecule type" value="Genomic_DNA"/>
</dbReference>
<dbReference type="PRINTS" id="PR01011">
    <property type="entry name" value="GLUTPROXDASE"/>
</dbReference>
<sequence>MRRLILPALVAFTALSSPGAWAAGALDYGFTAIEGGPLPLSGYKGKAVLVVNTASLCGYTPQYEGLQALWQAYRDKGLVVLGVPSNDFGGQEPGSESQIKEFCAVNFAIDFPMTAKVAVTGPQAHPFYKWAGAEKGPPKWNFHKYLVAPDGTLVAAFPSTVAPQSAVLKDAIEKVLPR</sequence>
<evidence type="ECO:0000256" key="3">
    <source>
        <dbReference type="ARBA" id="ARBA00023002"/>
    </source>
</evidence>
<keyword evidence="2 5" id="KW-0575">Peroxidase</keyword>
<reference evidence="7" key="1">
    <citation type="submission" date="2020-04" db="EMBL/GenBank/DDBJ databases">
        <title>A desert anoxygenic phototrophic bacterium fixes CO2 using RubisCO under aerobic conditions.</title>
        <authorList>
            <person name="Tang K."/>
        </authorList>
    </citation>
    <scope>NUCLEOTIDE SEQUENCE [LARGE SCALE GENOMIC DNA]</scope>
    <source>
        <strain evidence="7">MIMtkB3</strain>
    </source>
</reference>
<dbReference type="GO" id="GO:0004601">
    <property type="term" value="F:peroxidase activity"/>
    <property type="evidence" value="ECO:0007669"/>
    <property type="project" value="UniProtKB-KW"/>
</dbReference>
<dbReference type="InterPro" id="IPR000889">
    <property type="entry name" value="Glutathione_peroxidase"/>
</dbReference>
<dbReference type="PROSITE" id="PS51355">
    <property type="entry name" value="GLUTATHIONE_PEROXID_3"/>
    <property type="match status" value="1"/>
</dbReference>
<feature type="chain" id="PRO_5032650779" description="Glutathione peroxidase" evidence="6">
    <location>
        <begin position="23"/>
        <end position="178"/>
    </location>
</feature>
<dbReference type="PIRSF" id="PIRSF000303">
    <property type="entry name" value="Glutathion_perox"/>
    <property type="match status" value="1"/>
</dbReference>
<feature type="signal peptide" evidence="6">
    <location>
        <begin position="1"/>
        <end position="22"/>
    </location>
</feature>
<dbReference type="PROSITE" id="PS00460">
    <property type="entry name" value="GLUTATHIONE_PEROXID_1"/>
    <property type="match status" value="1"/>
</dbReference>
<accession>A0A858R576</accession>